<reference evidence="4" key="4">
    <citation type="journal article" date="2022" name="Microb. Genom.">
        <title>A global pangenome for the wheat fungal pathogen Pyrenophora tritici-repentis and prediction of effector protein structural homology.</title>
        <authorList>
            <person name="Moolhuijzen P.M."/>
            <person name="See P.T."/>
            <person name="Shi G."/>
            <person name="Powell H.R."/>
            <person name="Cockram J."/>
            <person name="Jorgensen L.N."/>
            <person name="Benslimane H."/>
            <person name="Strelkov S.E."/>
            <person name="Turner J."/>
            <person name="Liu Z."/>
            <person name="Moffat C.S."/>
        </authorList>
    </citation>
    <scope>NUCLEOTIDE SEQUENCE [LARGE SCALE GENOMIC DNA]</scope>
</reference>
<proteinExistence type="predicted"/>
<reference evidence="1 3" key="1">
    <citation type="journal article" date="2018" name="BMC Genomics">
        <title>Comparative genomics of the wheat fungal pathogen Pyrenophora tritici-repentis reveals chromosomal variations and genome plasticity.</title>
        <authorList>
            <person name="Moolhuijzen P."/>
            <person name="See P.T."/>
            <person name="Hane J.K."/>
            <person name="Shi G."/>
            <person name="Liu Z."/>
            <person name="Oliver R.P."/>
            <person name="Moffat C.S."/>
        </authorList>
    </citation>
    <scope>NUCLEOTIDE SEQUENCE [LARGE SCALE GENOMIC DNA]</scope>
    <source>
        <strain evidence="1">M4</strain>
    </source>
</reference>
<evidence type="ECO:0000313" key="1">
    <source>
        <dbReference type="EMBL" id="KAF7575012.1"/>
    </source>
</evidence>
<dbReference type="InterPro" id="IPR011009">
    <property type="entry name" value="Kinase-like_dom_sf"/>
</dbReference>
<evidence type="ECO:0000313" key="3">
    <source>
        <dbReference type="Proteomes" id="UP000245464"/>
    </source>
</evidence>
<evidence type="ECO:0000313" key="4">
    <source>
        <dbReference type="Proteomes" id="UP000249757"/>
    </source>
</evidence>
<comment type="caution">
    <text evidence="2">The sequence shown here is derived from an EMBL/GenBank/DDBJ whole genome shotgun (WGS) entry which is preliminary data.</text>
</comment>
<reference evidence="2" key="2">
    <citation type="submission" date="2021-05" db="EMBL/GenBank/DDBJ databases">
        <authorList>
            <person name="Moolhuijzen P.M."/>
            <person name="Moffat C.S."/>
        </authorList>
    </citation>
    <scope>NUCLEOTIDE SEQUENCE</scope>
    <source>
        <strain evidence="2">86-124</strain>
    </source>
</reference>
<dbReference type="AlphaFoldDB" id="A0A2W1F116"/>
<dbReference type="EMBL" id="NQIK02000002">
    <property type="protein sequence ID" value="KAF7575012.1"/>
    <property type="molecule type" value="Genomic_DNA"/>
</dbReference>
<accession>A0A2W1F116</accession>
<gene>
    <name evidence="2" type="ORF">Ptr86124_002195</name>
    <name evidence="1" type="ORF">PtrM4_066360</name>
</gene>
<dbReference type="Proteomes" id="UP000249757">
    <property type="component" value="Unassembled WGS sequence"/>
</dbReference>
<dbReference type="SUPFAM" id="SSF56112">
    <property type="entry name" value="Protein kinase-like (PK-like)"/>
    <property type="match status" value="1"/>
</dbReference>
<evidence type="ECO:0000313" key="2">
    <source>
        <dbReference type="EMBL" id="KAI1519067.1"/>
    </source>
</evidence>
<keyword evidence="4" id="KW-1185">Reference proteome</keyword>
<organism evidence="2 4">
    <name type="scientific">Pyrenophora tritici-repentis</name>
    <dbReference type="NCBI Taxonomy" id="45151"/>
    <lineage>
        <taxon>Eukaryota</taxon>
        <taxon>Fungi</taxon>
        <taxon>Dikarya</taxon>
        <taxon>Ascomycota</taxon>
        <taxon>Pezizomycotina</taxon>
        <taxon>Dothideomycetes</taxon>
        <taxon>Pleosporomycetidae</taxon>
        <taxon>Pleosporales</taxon>
        <taxon>Pleosporineae</taxon>
        <taxon>Pleosporaceae</taxon>
        <taxon>Pyrenophora</taxon>
    </lineage>
</organism>
<dbReference type="EMBL" id="NRDI02000002">
    <property type="protein sequence ID" value="KAI1519067.1"/>
    <property type="molecule type" value="Genomic_DNA"/>
</dbReference>
<protein>
    <submittedName>
        <fullName evidence="2">Uncharacterized protein</fullName>
    </submittedName>
</protein>
<dbReference type="Gene3D" id="1.10.510.10">
    <property type="entry name" value="Transferase(Phosphotransferase) domain 1"/>
    <property type="match status" value="1"/>
</dbReference>
<name>A0A2W1F116_9PLEO</name>
<reference evidence="2" key="3">
    <citation type="journal article" date="2022" name="bioRxiv">
        <title>A global pangenome for the wheat fungal pathogen Pyrenophora tritici-repentis and prediction of effector protein structural homology.</title>
        <authorList>
            <person name="Moolhuijzen P."/>
            <person name="See P.T."/>
            <person name="Shi G."/>
            <person name="Powell H.R."/>
            <person name="Cockram J."/>
            <person name="Jorgensen L.N."/>
            <person name="Benslimane H."/>
            <person name="Strelkov S.E."/>
            <person name="Turner J."/>
            <person name="Liu Z."/>
            <person name="Moffat C.S."/>
        </authorList>
    </citation>
    <scope>NUCLEOTIDE SEQUENCE</scope>
    <source>
        <strain evidence="2">86-124</strain>
    </source>
</reference>
<dbReference type="Proteomes" id="UP000245464">
    <property type="component" value="Chromosome 2"/>
</dbReference>
<sequence>MQTHLGTAHLLAAILDYPPVMDWLAMTYTPGRNISGLMQMQYQHMSMPPCVVFDMFAQLVQVQAHLSAHRLCHADLNEGRNVMLIVRERDA</sequence>